<dbReference type="Pfam" id="PF19903">
    <property type="entry name" value="DUF6376"/>
    <property type="match status" value="1"/>
</dbReference>
<dbReference type="Proteomes" id="UP000644756">
    <property type="component" value="Unassembled WGS sequence"/>
</dbReference>
<dbReference type="PROSITE" id="PS51257">
    <property type="entry name" value="PROKAR_LIPOPROTEIN"/>
    <property type="match status" value="1"/>
</dbReference>
<comment type="caution">
    <text evidence="1">The sequence shown here is derived from an EMBL/GenBank/DDBJ whole genome shotgun (WGS) entry which is preliminary data.</text>
</comment>
<dbReference type="InterPro" id="IPR045956">
    <property type="entry name" value="DUF6376"/>
</dbReference>
<evidence type="ECO:0000313" key="1">
    <source>
        <dbReference type="EMBL" id="GGG11497.1"/>
    </source>
</evidence>
<gene>
    <name evidence="1" type="ORF">GCM10010916_30420</name>
</gene>
<proteinExistence type="predicted"/>
<keyword evidence="2" id="KW-1185">Reference proteome</keyword>
<reference evidence="1" key="1">
    <citation type="journal article" date="2014" name="Int. J. Syst. Evol. Microbiol.">
        <title>Complete genome sequence of Corynebacterium casei LMG S-19264T (=DSM 44701T), isolated from a smear-ripened cheese.</title>
        <authorList>
            <consortium name="US DOE Joint Genome Institute (JGI-PGF)"/>
            <person name="Walter F."/>
            <person name="Albersmeier A."/>
            <person name="Kalinowski J."/>
            <person name="Ruckert C."/>
        </authorList>
    </citation>
    <scope>NUCLEOTIDE SEQUENCE</scope>
    <source>
        <strain evidence="1">CGMCC 1.12987</strain>
    </source>
</reference>
<accession>A0A917D5J3</accession>
<dbReference type="EMBL" id="BMGR01000010">
    <property type="protein sequence ID" value="GGG11497.1"/>
    <property type="molecule type" value="Genomic_DNA"/>
</dbReference>
<sequence length="148" mass="16789">MRKWNIALVTLFIFVLTGCSLFDRINDSLAYVNNATEYMNTANQFAEELPVMAEEAVTSSEARQKLLSELEAMKAEIVLFNELVVPQYAQDIHNQIMTYNNQLHTGITDYIADIKNGIYDLSLLQETGIIATINQVVELRELLNQLNS</sequence>
<name>A0A917D5J3_9BACL</name>
<evidence type="ECO:0008006" key="3">
    <source>
        <dbReference type="Google" id="ProtNLM"/>
    </source>
</evidence>
<organism evidence="1 2">
    <name type="scientific">Paenibacillus abyssi</name>
    <dbReference type="NCBI Taxonomy" id="1340531"/>
    <lineage>
        <taxon>Bacteria</taxon>
        <taxon>Bacillati</taxon>
        <taxon>Bacillota</taxon>
        <taxon>Bacilli</taxon>
        <taxon>Bacillales</taxon>
        <taxon>Paenibacillaceae</taxon>
        <taxon>Paenibacillus</taxon>
    </lineage>
</organism>
<protein>
    <recommendedName>
        <fullName evidence="3">Lipoprotein</fullName>
    </recommendedName>
</protein>
<dbReference type="AlphaFoldDB" id="A0A917D5J3"/>
<evidence type="ECO:0000313" key="2">
    <source>
        <dbReference type="Proteomes" id="UP000644756"/>
    </source>
</evidence>
<dbReference type="RefSeq" id="WP_188531931.1">
    <property type="nucleotide sequence ID" value="NZ_BMGR01000010.1"/>
</dbReference>
<reference evidence="1" key="2">
    <citation type="submission" date="2020-09" db="EMBL/GenBank/DDBJ databases">
        <authorList>
            <person name="Sun Q."/>
            <person name="Zhou Y."/>
        </authorList>
    </citation>
    <scope>NUCLEOTIDE SEQUENCE</scope>
    <source>
        <strain evidence="1">CGMCC 1.12987</strain>
    </source>
</reference>